<dbReference type="EMBL" id="FRBL01000004">
    <property type="protein sequence ID" value="SHL60754.1"/>
    <property type="molecule type" value="Genomic_DNA"/>
</dbReference>
<gene>
    <name evidence="5" type="ORF">SAMN05444266_104148</name>
</gene>
<evidence type="ECO:0000256" key="4">
    <source>
        <dbReference type="RuleBase" id="RU000363"/>
    </source>
</evidence>
<evidence type="ECO:0000313" key="6">
    <source>
        <dbReference type="Proteomes" id="UP000184420"/>
    </source>
</evidence>
<dbReference type="GO" id="GO:0016491">
    <property type="term" value="F:oxidoreductase activity"/>
    <property type="evidence" value="ECO:0007669"/>
    <property type="project" value="UniProtKB-KW"/>
</dbReference>
<dbReference type="AlphaFoldDB" id="A0A1M7C0N1"/>
<keyword evidence="3" id="KW-0560">Oxidoreductase</keyword>
<dbReference type="PANTHER" id="PTHR43490">
    <property type="entry name" value="(+)-NEOMENTHOL DEHYDROGENASE"/>
    <property type="match status" value="1"/>
</dbReference>
<dbReference type="Pfam" id="PF00106">
    <property type="entry name" value="adh_short"/>
    <property type="match status" value="1"/>
</dbReference>
<keyword evidence="6" id="KW-1185">Reference proteome</keyword>
<sequence>MRKVLITGANKGLGYELAKYLLQQGYFVYIGARSKALGQQAVDALHQEGLTNSTLLEIDLASEESITRAAATFGSKETTLDILINNAGILGRRQNPEQPLTIKDVREVFETNLFGTIAVTEAFLPYLEKSELAVIENITSDLSSLTLHQDPNWLLYKAKSITYGPSKTALNAYTVALAYEYKDRNFKINCVTPGWTSTDFNGHSGGKSAAENCVNLAKYAMLDANGPTGKFFGEEGELPW</sequence>
<dbReference type="Gene3D" id="3.40.50.720">
    <property type="entry name" value="NAD(P)-binding Rossmann-like Domain"/>
    <property type="match status" value="1"/>
</dbReference>
<protein>
    <submittedName>
        <fullName evidence="5">NAD(P)-dependent dehydrogenase, short-chain alcohol dehydrogenase family</fullName>
    </submittedName>
</protein>
<accession>A0A1M7C0N1</accession>
<dbReference type="InterPro" id="IPR002347">
    <property type="entry name" value="SDR_fam"/>
</dbReference>
<evidence type="ECO:0000256" key="1">
    <source>
        <dbReference type="ARBA" id="ARBA00006484"/>
    </source>
</evidence>
<dbReference type="OrthoDB" id="5786478at2"/>
<evidence type="ECO:0000313" key="5">
    <source>
        <dbReference type="EMBL" id="SHL60754.1"/>
    </source>
</evidence>
<proteinExistence type="inferred from homology"/>
<dbReference type="SUPFAM" id="SSF51735">
    <property type="entry name" value="NAD(P)-binding Rossmann-fold domains"/>
    <property type="match status" value="1"/>
</dbReference>
<name>A0A1M7C0N1_9BACT</name>
<dbReference type="PANTHER" id="PTHR43490:SF99">
    <property type="entry name" value="SHORT-CHAIN DEHYDROGENASE_REDUCTASE"/>
    <property type="match status" value="1"/>
</dbReference>
<organism evidence="5 6">
    <name type="scientific">Chitinophaga jiangningensis</name>
    <dbReference type="NCBI Taxonomy" id="1419482"/>
    <lineage>
        <taxon>Bacteria</taxon>
        <taxon>Pseudomonadati</taxon>
        <taxon>Bacteroidota</taxon>
        <taxon>Chitinophagia</taxon>
        <taxon>Chitinophagales</taxon>
        <taxon>Chitinophagaceae</taxon>
        <taxon>Chitinophaga</taxon>
    </lineage>
</organism>
<keyword evidence="2" id="KW-0521">NADP</keyword>
<dbReference type="PRINTS" id="PR00081">
    <property type="entry name" value="GDHRDH"/>
</dbReference>
<dbReference type="InterPro" id="IPR036291">
    <property type="entry name" value="NAD(P)-bd_dom_sf"/>
</dbReference>
<comment type="similarity">
    <text evidence="1 4">Belongs to the short-chain dehydrogenases/reductases (SDR) family.</text>
</comment>
<reference evidence="5 6" key="1">
    <citation type="submission" date="2016-11" db="EMBL/GenBank/DDBJ databases">
        <authorList>
            <person name="Jaros S."/>
            <person name="Januszkiewicz K."/>
            <person name="Wedrychowicz H."/>
        </authorList>
    </citation>
    <scope>NUCLEOTIDE SEQUENCE [LARGE SCALE GENOMIC DNA]</scope>
    <source>
        <strain evidence="5 6">DSM 27406</strain>
    </source>
</reference>
<dbReference type="STRING" id="1419482.SAMN05444266_104148"/>
<dbReference type="RefSeq" id="WP_073080740.1">
    <property type="nucleotide sequence ID" value="NZ_FRBL01000004.1"/>
</dbReference>
<dbReference type="Proteomes" id="UP000184420">
    <property type="component" value="Unassembled WGS sequence"/>
</dbReference>
<evidence type="ECO:0000256" key="2">
    <source>
        <dbReference type="ARBA" id="ARBA00022857"/>
    </source>
</evidence>
<evidence type="ECO:0000256" key="3">
    <source>
        <dbReference type="ARBA" id="ARBA00023002"/>
    </source>
</evidence>
<dbReference type="PRINTS" id="PR00080">
    <property type="entry name" value="SDRFAMILY"/>
</dbReference>